<dbReference type="PANTHER" id="PTHR43701">
    <property type="entry name" value="MEMBRANE TRANSPORTER PROTEIN MJ0441-RELATED"/>
    <property type="match status" value="1"/>
</dbReference>
<feature type="transmembrane region" description="Helical" evidence="5">
    <location>
        <begin position="12"/>
        <end position="38"/>
    </location>
</feature>
<dbReference type="PANTHER" id="PTHR43701:SF12">
    <property type="entry name" value="MEMBRANE TRANSPORTER PROTEIN YTNM-RELATED"/>
    <property type="match status" value="1"/>
</dbReference>
<feature type="transmembrane region" description="Helical" evidence="5">
    <location>
        <begin position="271"/>
        <end position="292"/>
    </location>
</feature>
<gene>
    <name evidence="6" type="ORF">DKG74_13545</name>
</gene>
<sequence>MQIYLPIAELSVDVFLLLGLGGAVGFLSGLFGVGGGFLITPLLIFIGVPAPVAVGTGAQQVVATSVSGVIAHWRRGTVDVPMGLVLTAGGLIGSGLGSWAFAALRKAGTVDVVVAISYVIFLGTIGSLMFIESAGALWKQRRGTARRRKLHQHSWLHGLPLKLRFRKSRLYISALVPMSVGFLIGILSAIMGVGGGFILVPAMIYILGMPTQVVIGTSLFQVIFVTSSVTFLQAWANQSVDILLAMILLVGSVVGAQFGTRVSVRLKGEQLRVLLSLLVLAVGIRLAADLLAAPAELYSLSLIGGRP</sequence>
<name>A0A317E5I4_9PROT</name>
<dbReference type="RefSeq" id="WP_109906666.1">
    <property type="nucleotide sequence ID" value="NZ_QGLE01000007.1"/>
</dbReference>
<dbReference type="EMBL" id="QGLE01000007">
    <property type="protein sequence ID" value="PWR21450.1"/>
    <property type="molecule type" value="Genomic_DNA"/>
</dbReference>
<dbReference type="InterPro" id="IPR002781">
    <property type="entry name" value="TM_pro_TauE-like"/>
</dbReference>
<keyword evidence="2 5" id="KW-0812">Transmembrane</keyword>
<proteinExistence type="inferred from homology"/>
<dbReference type="OrthoDB" id="9779078at2"/>
<comment type="similarity">
    <text evidence="5">Belongs to the 4-toluene sulfonate uptake permease (TSUP) (TC 2.A.102) family.</text>
</comment>
<feature type="transmembrane region" description="Helical" evidence="5">
    <location>
        <begin position="116"/>
        <end position="138"/>
    </location>
</feature>
<feature type="transmembrane region" description="Helical" evidence="5">
    <location>
        <begin position="44"/>
        <end position="71"/>
    </location>
</feature>
<evidence type="ECO:0000313" key="6">
    <source>
        <dbReference type="EMBL" id="PWR21450.1"/>
    </source>
</evidence>
<evidence type="ECO:0000256" key="2">
    <source>
        <dbReference type="ARBA" id="ARBA00022692"/>
    </source>
</evidence>
<evidence type="ECO:0000313" key="7">
    <source>
        <dbReference type="Proteomes" id="UP000245461"/>
    </source>
</evidence>
<protein>
    <recommendedName>
        <fullName evidence="5">Probable membrane transporter protein</fullName>
    </recommendedName>
</protein>
<dbReference type="Pfam" id="PF01925">
    <property type="entry name" value="TauE"/>
    <property type="match status" value="1"/>
</dbReference>
<keyword evidence="4 5" id="KW-0472">Membrane</keyword>
<feature type="transmembrane region" description="Helical" evidence="5">
    <location>
        <begin position="174"/>
        <end position="207"/>
    </location>
</feature>
<organism evidence="6 7">
    <name type="scientific">Zavarzinia aquatilis</name>
    <dbReference type="NCBI Taxonomy" id="2211142"/>
    <lineage>
        <taxon>Bacteria</taxon>
        <taxon>Pseudomonadati</taxon>
        <taxon>Pseudomonadota</taxon>
        <taxon>Alphaproteobacteria</taxon>
        <taxon>Rhodospirillales</taxon>
        <taxon>Zavarziniaceae</taxon>
        <taxon>Zavarzinia</taxon>
    </lineage>
</organism>
<feature type="transmembrane region" description="Helical" evidence="5">
    <location>
        <begin position="213"/>
        <end position="235"/>
    </location>
</feature>
<dbReference type="Proteomes" id="UP000245461">
    <property type="component" value="Unassembled WGS sequence"/>
</dbReference>
<accession>A0A317E5I4</accession>
<feature type="transmembrane region" description="Helical" evidence="5">
    <location>
        <begin position="242"/>
        <end position="259"/>
    </location>
</feature>
<evidence type="ECO:0000256" key="1">
    <source>
        <dbReference type="ARBA" id="ARBA00004141"/>
    </source>
</evidence>
<evidence type="ECO:0000256" key="3">
    <source>
        <dbReference type="ARBA" id="ARBA00022989"/>
    </source>
</evidence>
<reference evidence="6 7" key="1">
    <citation type="submission" date="2018-05" db="EMBL/GenBank/DDBJ databases">
        <title>Zavarzinia sp. HR-AS.</title>
        <authorList>
            <person name="Lee Y."/>
            <person name="Jeon C.O."/>
        </authorList>
    </citation>
    <scope>NUCLEOTIDE SEQUENCE [LARGE SCALE GENOMIC DNA]</scope>
    <source>
        <strain evidence="6 7">HR-AS</strain>
    </source>
</reference>
<evidence type="ECO:0000256" key="4">
    <source>
        <dbReference type="ARBA" id="ARBA00023136"/>
    </source>
</evidence>
<dbReference type="GO" id="GO:0005886">
    <property type="term" value="C:plasma membrane"/>
    <property type="evidence" value="ECO:0007669"/>
    <property type="project" value="UniProtKB-SubCell"/>
</dbReference>
<keyword evidence="7" id="KW-1185">Reference proteome</keyword>
<comment type="caution">
    <text evidence="6">The sequence shown here is derived from an EMBL/GenBank/DDBJ whole genome shotgun (WGS) entry which is preliminary data.</text>
</comment>
<feature type="transmembrane region" description="Helical" evidence="5">
    <location>
        <begin position="83"/>
        <end position="104"/>
    </location>
</feature>
<dbReference type="InterPro" id="IPR051598">
    <property type="entry name" value="TSUP/Inactive_protease-like"/>
</dbReference>
<dbReference type="AlphaFoldDB" id="A0A317E5I4"/>
<keyword evidence="3 5" id="KW-1133">Transmembrane helix</keyword>
<evidence type="ECO:0000256" key="5">
    <source>
        <dbReference type="RuleBase" id="RU363041"/>
    </source>
</evidence>
<keyword evidence="5" id="KW-1003">Cell membrane</keyword>
<comment type="subcellular location">
    <subcellularLocation>
        <location evidence="5">Cell membrane</location>
        <topology evidence="5">Multi-pass membrane protein</topology>
    </subcellularLocation>
    <subcellularLocation>
        <location evidence="1">Membrane</location>
        <topology evidence="1">Multi-pass membrane protein</topology>
    </subcellularLocation>
</comment>